<accession>A0A179FTA0</accession>
<evidence type="ECO:0000313" key="1">
    <source>
        <dbReference type="EMBL" id="OAQ68430.1"/>
    </source>
</evidence>
<dbReference type="PRINTS" id="PR00081">
    <property type="entry name" value="GDHRDH"/>
</dbReference>
<gene>
    <name evidence="1" type="ORF">VFPPC_04668</name>
</gene>
<name>A0A179FTA0_METCM</name>
<dbReference type="Proteomes" id="UP000078397">
    <property type="component" value="Unassembled WGS sequence"/>
</dbReference>
<dbReference type="Gene3D" id="3.40.50.720">
    <property type="entry name" value="NAD(P)-binding Rossmann-like Domain"/>
    <property type="match status" value="1"/>
</dbReference>
<dbReference type="AlphaFoldDB" id="A0A179FTA0"/>
<dbReference type="PANTHER" id="PTHR45458:SF2">
    <property type="entry name" value="OXIDOREDUCTASE, SHORT CHAIN DEHYDROGENASE_REDUCTASE FAMILY SUPERFAMILY (AFU_ORTHOLOGUE AFUA_3G13450)"/>
    <property type="match status" value="1"/>
</dbReference>
<sequence>MSAVLVIGATRGLGASLVRRFAATGNSVVYGTSRSSTVPTGFPEHVKWLSAIDLMKSSVGDDIVKYFVDSKPLSTVIITAGHFSTEDISAEKGPNWDAELQMYTTSSVAPVFIVHRLVHAGLLAQGSKVVLVSSEAGSIGLRHEKEGGGNYAHHASKSALNMVGKLLSLDLKERGVIVSIVHPGFMRTEMTKGVGYDKYWDAGGAVTPDEAASSLIKWTDELDISKSGEYWAPRGPRDIGTAAETLGTNLKTPLHLPW</sequence>
<reference evidence="1 2" key="1">
    <citation type="journal article" date="2016" name="PLoS Pathog.">
        <title>Biosynthesis of antibiotic leucinostatins in bio-control fungus Purpureocillium lilacinum and their inhibition on phytophthora revealed by genome mining.</title>
        <authorList>
            <person name="Wang G."/>
            <person name="Liu Z."/>
            <person name="Lin R."/>
            <person name="Li E."/>
            <person name="Mao Z."/>
            <person name="Ling J."/>
            <person name="Yang Y."/>
            <person name="Yin W.B."/>
            <person name="Xie B."/>
        </authorList>
    </citation>
    <scope>NUCLEOTIDE SEQUENCE [LARGE SCALE GENOMIC DNA]</scope>
    <source>
        <strain evidence="1">170</strain>
    </source>
</reference>
<dbReference type="GO" id="GO:0016616">
    <property type="term" value="F:oxidoreductase activity, acting on the CH-OH group of donors, NAD or NADP as acceptor"/>
    <property type="evidence" value="ECO:0007669"/>
    <property type="project" value="TreeGrafter"/>
</dbReference>
<dbReference type="InterPro" id="IPR052184">
    <property type="entry name" value="SDR_enzymes"/>
</dbReference>
<dbReference type="PANTHER" id="PTHR45458">
    <property type="entry name" value="SHORT-CHAIN DEHYDROGENASE/REDUCTASE SDR"/>
    <property type="match status" value="1"/>
</dbReference>
<dbReference type="KEGG" id="pchm:VFPPC_04668"/>
<organism evidence="1 2">
    <name type="scientific">Pochonia chlamydosporia 170</name>
    <dbReference type="NCBI Taxonomy" id="1380566"/>
    <lineage>
        <taxon>Eukaryota</taxon>
        <taxon>Fungi</taxon>
        <taxon>Dikarya</taxon>
        <taxon>Ascomycota</taxon>
        <taxon>Pezizomycotina</taxon>
        <taxon>Sordariomycetes</taxon>
        <taxon>Hypocreomycetidae</taxon>
        <taxon>Hypocreales</taxon>
        <taxon>Clavicipitaceae</taxon>
        <taxon>Pochonia</taxon>
    </lineage>
</organism>
<comment type="caution">
    <text evidence="1">The sequence shown here is derived from an EMBL/GenBank/DDBJ whole genome shotgun (WGS) entry which is preliminary data.</text>
</comment>
<dbReference type="GeneID" id="28847976"/>
<dbReference type="SUPFAM" id="SSF51735">
    <property type="entry name" value="NAD(P)-binding Rossmann-fold domains"/>
    <property type="match status" value="1"/>
</dbReference>
<protein>
    <submittedName>
        <fullName evidence="1">Oxidoreductase, short chain dehydrogenase/reductase family</fullName>
    </submittedName>
</protein>
<dbReference type="RefSeq" id="XP_018145280.1">
    <property type="nucleotide sequence ID" value="XM_018283982.1"/>
</dbReference>
<keyword evidence="2" id="KW-1185">Reference proteome</keyword>
<dbReference type="Pfam" id="PF00106">
    <property type="entry name" value="adh_short"/>
    <property type="match status" value="1"/>
</dbReference>
<evidence type="ECO:0000313" key="2">
    <source>
        <dbReference type="Proteomes" id="UP000078397"/>
    </source>
</evidence>
<dbReference type="OrthoDB" id="7289984at2759"/>
<dbReference type="InterPro" id="IPR002347">
    <property type="entry name" value="SDR_fam"/>
</dbReference>
<dbReference type="EMBL" id="LSBJ02000003">
    <property type="protein sequence ID" value="OAQ68430.1"/>
    <property type="molecule type" value="Genomic_DNA"/>
</dbReference>
<dbReference type="InterPro" id="IPR036291">
    <property type="entry name" value="NAD(P)-bd_dom_sf"/>
</dbReference>
<proteinExistence type="predicted"/>